<evidence type="ECO:0000259" key="1">
    <source>
        <dbReference type="PROSITE" id="PS50914"/>
    </source>
</evidence>
<name>A0A383DC67_9ZZZZ</name>
<reference evidence="2" key="1">
    <citation type="submission" date="2018-05" db="EMBL/GenBank/DDBJ databases">
        <authorList>
            <person name="Lanie J.A."/>
            <person name="Ng W.-L."/>
            <person name="Kazmierczak K.M."/>
            <person name="Andrzejewski T.M."/>
            <person name="Davidsen T.M."/>
            <person name="Wayne K.J."/>
            <person name="Tettelin H."/>
            <person name="Glass J.I."/>
            <person name="Rusch D."/>
            <person name="Podicherti R."/>
            <person name="Tsui H.-C.T."/>
            <person name="Winkler M.E."/>
        </authorList>
    </citation>
    <scope>NUCLEOTIDE SEQUENCE</scope>
</reference>
<accession>A0A383DC67</accession>
<dbReference type="Gene3D" id="3.30.1340.30">
    <property type="match status" value="1"/>
</dbReference>
<gene>
    <name evidence="2" type="ORF">METZ01_LOCUS494733</name>
</gene>
<dbReference type="PROSITE" id="PS50914">
    <property type="entry name" value="BON"/>
    <property type="match status" value="1"/>
</dbReference>
<evidence type="ECO:0000313" key="2">
    <source>
        <dbReference type="EMBL" id="SVE41879.1"/>
    </source>
</evidence>
<feature type="non-terminal residue" evidence="2">
    <location>
        <position position="1"/>
    </location>
</feature>
<dbReference type="Pfam" id="PF04972">
    <property type="entry name" value="BON"/>
    <property type="match status" value="2"/>
</dbReference>
<proteinExistence type="predicted"/>
<sequence>VVNAQSGANLQQAVLTELREDRSLRKLTVSVEGDQVTLTGEVRTFWEKNEALRRTFDVDGVGTVVSEIDVPIADDQNDLAEDVVEAIQKYAHYRMWDHIEGGLENGVVALYGQVTPERNKARELFERIAKIRGVQDIQMNIESLPPNQQDNSLRNAISRRLFQSEHFERFRSGINTPFHIVVRNSVVTLLGYVQGDIERLEMQRIVGQTQGVLRTDNQLQTLP</sequence>
<protein>
    <recommendedName>
        <fullName evidence="1">BON domain-containing protein</fullName>
    </recommendedName>
</protein>
<feature type="domain" description="BON" evidence="1">
    <location>
        <begin position="6"/>
        <end position="72"/>
    </location>
</feature>
<organism evidence="2">
    <name type="scientific">marine metagenome</name>
    <dbReference type="NCBI Taxonomy" id="408172"/>
    <lineage>
        <taxon>unclassified sequences</taxon>
        <taxon>metagenomes</taxon>
        <taxon>ecological metagenomes</taxon>
    </lineage>
</organism>
<dbReference type="InterPro" id="IPR007055">
    <property type="entry name" value="BON_dom"/>
</dbReference>
<dbReference type="AlphaFoldDB" id="A0A383DC67"/>
<dbReference type="EMBL" id="UINC01215948">
    <property type="protein sequence ID" value="SVE41879.1"/>
    <property type="molecule type" value="Genomic_DNA"/>
</dbReference>